<comment type="caution">
    <text evidence="2">The sequence shown here is derived from an EMBL/GenBank/DDBJ whole genome shotgun (WGS) entry which is preliminary data.</text>
</comment>
<proteinExistence type="predicted"/>
<accession>A0A4C1XC62</accession>
<gene>
    <name evidence="2" type="ORF">EVAR_51774_1</name>
</gene>
<evidence type="ECO:0000313" key="3">
    <source>
        <dbReference type="Proteomes" id="UP000299102"/>
    </source>
</evidence>
<organism evidence="2 3">
    <name type="scientific">Eumeta variegata</name>
    <name type="common">Bagworm moth</name>
    <name type="synonym">Eumeta japonica</name>
    <dbReference type="NCBI Taxonomy" id="151549"/>
    <lineage>
        <taxon>Eukaryota</taxon>
        <taxon>Metazoa</taxon>
        <taxon>Ecdysozoa</taxon>
        <taxon>Arthropoda</taxon>
        <taxon>Hexapoda</taxon>
        <taxon>Insecta</taxon>
        <taxon>Pterygota</taxon>
        <taxon>Neoptera</taxon>
        <taxon>Endopterygota</taxon>
        <taxon>Lepidoptera</taxon>
        <taxon>Glossata</taxon>
        <taxon>Ditrysia</taxon>
        <taxon>Tineoidea</taxon>
        <taxon>Psychidae</taxon>
        <taxon>Oiketicinae</taxon>
        <taxon>Eumeta</taxon>
    </lineage>
</organism>
<evidence type="ECO:0000313" key="2">
    <source>
        <dbReference type="EMBL" id="GBP61008.1"/>
    </source>
</evidence>
<feature type="compositionally biased region" description="Basic and acidic residues" evidence="1">
    <location>
        <begin position="29"/>
        <end position="40"/>
    </location>
</feature>
<dbReference type="AlphaFoldDB" id="A0A4C1XC62"/>
<dbReference type="Proteomes" id="UP000299102">
    <property type="component" value="Unassembled WGS sequence"/>
</dbReference>
<name>A0A4C1XC62_EUMVA</name>
<protein>
    <submittedName>
        <fullName evidence="2">Uncharacterized protein</fullName>
    </submittedName>
</protein>
<dbReference type="EMBL" id="BGZK01000801">
    <property type="protein sequence ID" value="GBP61008.1"/>
    <property type="molecule type" value="Genomic_DNA"/>
</dbReference>
<sequence>MVKRQANSTDFSETQINSQQVDAMYMRDGTHQRCRSDVVRPRSPVHRRTRIDESRAQSPRPRARTVTTPRPPHRCRYDRAIATALARRHRPVRDRHLTVYTHTLTLTCFHTRTSRDANTLPETR</sequence>
<reference evidence="2 3" key="1">
    <citation type="journal article" date="2019" name="Commun. Biol.">
        <title>The bagworm genome reveals a unique fibroin gene that provides high tensile strength.</title>
        <authorList>
            <person name="Kono N."/>
            <person name="Nakamura H."/>
            <person name="Ohtoshi R."/>
            <person name="Tomita M."/>
            <person name="Numata K."/>
            <person name="Arakawa K."/>
        </authorList>
    </citation>
    <scope>NUCLEOTIDE SEQUENCE [LARGE SCALE GENOMIC DNA]</scope>
</reference>
<evidence type="ECO:0000256" key="1">
    <source>
        <dbReference type="SAM" id="MobiDB-lite"/>
    </source>
</evidence>
<keyword evidence="3" id="KW-1185">Reference proteome</keyword>
<feature type="region of interest" description="Disordered" evidence="1">
    <location>
        <begin position="29"/>
        <end position="74"/>
    </location>
</feature>